<dbReference type="GO" id="GO:0008270">
    <property type="term" value="F:zinc ion binding"/>
    <property type="evidence" value="ECO:0007669"/>
    <property type="project" value="UniProtKB-UniRule"/>
</dbReference>
<reference evidence="9 10" key="1">
    <citation type="journal article" date="2016" name="DNA Res.">
        <title>The draft genome of MD-2 pineapple using hybrid error correction of long reads.</title>
        <authorList>
            <person name="Redwan R.M."/>
            <person name="Saidin A."/>
            <person name="Kumar S.V."/>
        </authorList>
    </citation>
    <scope>NUCLEOTIDE SEQUENCE [LARGE SCALE GENOMIC DNA]</scope>
    <source>
        <strain evidence="10">cv. MD2</strain>
        <tissue evidence="9">Leaf</tissue>
    </source>
</reference>
<accession>A0A199VKG1</accession>
<proteinExistence type="inferred from homology"/>
<comment type="caution">
    <text evidence="9">The sequence shown here is derived from an EMBL/GenBank/DDBJ whole genome shotgun (WGS) entry which is preliminary data.</text>
</comment>
<evidence type="ECO:0000256" key="4">
    <source>
        <dbReference type="ARBA" id="ARBA00022833"/>
    </source>
</evidence>
<dbReference type="PANTHER" id="PTHR31669:SF251">
    <property type="entry name" value="PROTEIN FAR1-RELATED SEQUENCE"/>
    <property type="match status" value="1"/>
</dbReference>
<dbReference type="Pfam" id="PF04434">
    <property type="entry name" value="SWIM"/>
    <property type="match status" value="1"/>
</dbReference>
<evidence type="ECO:0000313" key="9">
    <source>
        <dbReference type="EMBL" id="OAY77498.1"/>
    </source>
</evidence>
<dbReference type="SMART" id="SM00575">
    <property type="entry name" value="ZnF_PMZ"/>
    <property type="match status" value="1"/>
</dbReference>
<dbReference type="Proteomes" id="UP000092600">
    <property type="component" value="Unassembled WGS sequence"/>
</dbReference>
<dbReference type="STRING" id="4615.A0A199VKG1"/>
<evidence type="ECO:0000313" key="10">
    <source>
        <dbReference type="Proteomes" id="UP000092600"/>
    </source>
</evidence>
<evidence type="ECO:0000256" key="6">
    <source>
        <dbReference type="RuleBase" id="RU367018"/>
    </source>
</evidence>
<evidence type="ECO:0000256" key="5">
    <source>
        <dbReference type="PROSITE-ProRule" id="PRU00325"/>
    </source>
</evidence>
<feature type="domain" description="SWIM-type" evidence="8">
    <location>
        <begin position="107"/>
        <end position="143"/>
    </location>
</feature>
<evidence type="ECO:0000259" key="8">
    <source>
        <dbReference type="PROSITE" id="PS50966"/>
    </source>
</evidence>
<feature type="compositionally biased region" description="Basic and acidic residues" evidence="7">
    <location>
        <begin position="303"/>
        <end position="315"/>
    </location>
</feature>
<comment type="subcellular location">
    <subcellularLocation>
        <location evidence="6">Nucleus</location>
    </subcellularLocation>
</comment>
<dbReference type="EMBL" id="LSRQ01001521">
    <property type="protein sequence ID" value="OAY77498.1"/>
    <property type="molecule type" value="Genomic_DNA"/>
</dbReference>
<keyword evidence="4 6" id="KW-0862">Zinc</keyword>
<dbReference type="GO" id="GO:0005634">
    <property type="term" value="C:nucleus"/>
    <property type="evidence" value="ECO:0007669"/>
    <property type="project" value="UniProtKB-SubCell"/>
</dbReference>
<evidence type="ECO:0000256" key="3">
    <source>
        <dbReference type="ARBA" id="ARBA00022771"/>
    </source>
</evidence>
<dbReference type="AlphaFoldDB" id="A0A199VKG1"/>
<keyword evidence="2 6" id="KW-0479">Metal-binding</keyword>
<organism evidence="9 10">
    <name type="scientific">Ananas comosus</name>
    <name type="common">Pineapple</name>
    <name type="synonym">Ananas ananas</name>
    <dbReference type="NCBI Taxonomy" id="4615"/>
    <lineage>
        <taxon>Eukaryota</taxon>
        <taxon>Viridiplantae</taxon>
        <taxon>Streptophyta</taxon>
        <taxon>Embryophyta</taxon>
        <taxon>Tracheophyta</taxon>
        <taxon>Spermatophyta</taxon>
        <taxon>Magnoliopsida</taxon>
        <taxon>Liliopsida</taxon>
        <taxon>Poales</taxon>
        <taxon>Bromeliaceae</taxon>
        <taxon>Bromelioideae</taxon>
        <taxon>Ananas</taxon>
    </lineage>
</organism>
<dbReference type="GO" id="GO:0006355">
    <property type="term" value="P:regulation of DNA-templated transcription"/>
    <property type="evidence" value="ECO:0007669"/>
    <property type="project" value="UniProtKB-UniRule"/>
</dbReference>
<dbReference type="PROSITE" id="PS50966">
    <property type="entry name" value="ZF_SWIM"/>
    <property type="match status" value="1"/>
</dbReference>
<dbReference type="InterPro" id="IPR007527">
    <property type="entry name" value="Znf_SWIM"/>
</dbReference>
<comment type="function">
    <text evidence="6">Putative transcription activator involved in regulating light control of development.</text>
</comment>
<feature type="region of interest" description="Disordered" evidence="7">
    <location>
        <begin position="279"/>
        <end position="329"/>
    </location>
</feature>
<keyword evidence="6" id="KW-0539">Nucleus</keyword>
<evidence type="ECO:0000256" key="7">
    <source>
        <dbReference type="SAM" id="MobiDB-lite"/>
    </source>
</evidence>
<sequence length="329" mass="37379">MNALTKMFMDNHTSICKLVIQFEKMVSSRYDKEDEADFRSRDGESSLWSHNPIEIQARSVYTKRVFSEFKNQFRWTTGYDLTELENNCYKISTIQNSTLPAQGINSFIVTSSPSMEKVSCSCKFFEFSGLLCSHALKVMLHVRMHQIPSDYIIKRWTKDAKKGSSSINFQSMLTGDSSNAKGARLNALTLKMQKLLFEASKTFENYEMTCEKIDKLVDDNIKLYESLKEKQDHSENIVEHHTATIFSQASSLLSEEKARDATIEETYKASMLVTKNIKKTCAEQPPNRTINRKAARGGGGSEARGRADGPGERDSPSTTRLLQIERERA</sequence>
<comment type="similarity">
    <text evidence="1 6">Belongs to the FHY3/FAR1 family.</text>
</comment>
<keyword evidence="3 5" id="KW-0863">Zinc-finger</keyword>
<dbReference type="PANTHER" id="PTHR31669">
    <property type="entry name" value="PROTEIN FAR1-RELATED SEQUENCE 10-RELATED"/>
    <property type="match status" value="1"/>
</dbReference>
<protein>
    <recommendedName>
        <fullName evidence="6">Protein FAR1-RELATED SEQUENCE</fullName>
    </recommendedName>
</protein>
<evidence type="ECO:0000256" key="2">
    <source>
        <dbReference type="ARBA" id="ARBA00022723"/>
    </source>
</evidence>
<gene>
    <name evidence="9" type="ORF">ACMD2_09051</name>
</gene>
<dbReference type="InterPro" id="IPR006564">
    <property type="entry name" value="Znf_PMZ"/>
</dbReference>
<dbReference type="InterPro" id="IPR031052">
    <property type="entry name" value="FHY3/FAR1"/>
</dbReference>
<name>A0A199VKG1_ANACO</name>
<evidence type="ECO:0000256" key="1">
    <source>
        <dbReference type="ARBA" id="ARBA00005889"/>
    </source>
</evidence>